<protein>
    <recommendedName>
        <fullName evidence="1">DUF4123 domain-containing protein</fullName>
    </recommendedName>
</protein>
<evidence type="ECO:0000313" key="2">
    <source>
        <dbReference type="EMBL" id="GLS06156.1"/>
    </source>
</evidence>
<dbReference type="Pfam" id="PF13503">
    <property type="entry name" value="DUF4123"/>
    <property type="match status" value="1"/>
</dbReference>
<gene>
    <name evidence="2" type="ORF">GCM10007860_33250</name>
</gene>
<proteinExistence type="predicted"/>
<dbReference type="InterPro" id="IPR025391">
    <property type="entry name" value="DUF4123"/>
</dbReference>
<evidence type="ECO:0000259" key="1">
    <source>
        <dbReference type="Pfam" id="PF13503"/>
    </source>
</evidence>
<reference evidence="3" key="1">
    <citation type="journal article" date="2019" name="Int. J. Syst. Evol. Microbiol.">
        <title>The Global Catalogue of Microorganisms (GCM) 10K type strain sequencing project: providing services to taxonomists for standard genome sequencing and annotation.</title>
        <authorList>
            <consortium name="The Broad Institute Genomics Platform"/>
            <consortium name="The Broad Institute Genome Sequencing Center for Infectious Disease"/>
            <person name="Wu L."/>
            <person name="Ma J."/>
        </authorList>
    </citation>
    <scope>NUCLEOTIDE SEQUENCE [LARGE SCALE GENOMIC DNA]</scope>
    <source>
        <strain evidence="3">NBRC 104970</strain>
    </source>
</reference>
<organism evidence="2 3">
    <name type="scientific">Chitiniphilus shinanonensis</name>
    <dbReference type="NCBI Taxonomy" id="553088"/>
    <lineage>
        <taxon>Bacteria</taxon>
        <taxon>Pseudomonadati</taxon>
        <taxon>Pseudomonadota</taxon>
        <taxon>Betaproteobacteria</taxon>
        <taxon>Neisseriales</taxon>
        <taxon>Chitinibacteraceae</taxon>
        <taxon>Chitiniphilus</taxon>
    </lineage>
</organism>
<feature type="domain" description="DUF4123" evidence="1">
    <location>
        <begin position="30"/>
        <end position="151"/>
    </location>
</feature>
<accession>A0ABQ6BWQ5</accession>
<dbReference type="EMBL" id="BSOZ01000098">
    <property type="protein sequence ID" value="GLS06156.1"/>
    <property type="molecule type" value="Genomic_DNA"/>
</dbReference>
<sequence length="271" mass="30228">MRVDPYQGSEIDALAADWQTAAAAQPALRLYALLDHAFHREPRQRLIGLGPWQSLYAGQPGATPEISPLLQQLAHAGDPFPARARELLARTEGQPSLGFIASALAPEALQRHFDHYVDVIILPERTRYLLRYADTRILPQLLLALDEAQRAELLAPIHTWWYFDREGLLQATGGLDQPRIARHELELSEAQFGRLLDSSYPDTLANSLRQMRSLAGHLPTQPSALHALSRRLYLEAVGQDLLEHADILGYAVSRIEPPGADQRDAAREAHD</sequence>
<keyword evidence="3" id="KW-1185">Reference proteome</keyword>
<dbReference type="Proteomes" id="UP001156836">
    <property type="component" value="Unassembled WGS sequence"/>
</dbReference>
<name>A0ABQ6BWQ5_9NEIS</name>
<evidence type="ECO:0000313" key="3">
    <source>
        <dbReference type="Proteomes" id="UP001156836"/>
    </source>
</evidence>
<comment type="caution">
    <text evidence="2">The sequence shown here is derived from an EMBL/GenBank/DDBJ whole genome shotgun (WGS) entry which is preliminary data.</text>
</comment>